<dbReference type="GO" id="GO:0006508">
    <property type="term" value="P:proteolysis"/>
    <property type="evidence" value="ECO:0007669"/>
    <property type="project" value="UniProtKB-KW"/>
</dbReference>
<reference evidence="3 4" key="1">
    <citation type="submission" date="2019-09" db="EMBL/GenBank/DDBJ databases">
        <title>Draft genome sequencing of Hungatella hathewayi 123Y-2.</title>
        <authorList>
            <person name="Lv Q."/>
            <person name="Li S."/>
        </authorList>
    </citation>
    <scope>NUCLEOTIDE SEQUENCE [LARGE SCALE GENOMIC DNA]</scope>
    <source>
        <strain evidence="3 4">123Y-2</strain>
    </source>
</reference>
<dbReference type="AlphaFoldDB" id="A0A174X1E0"/>
<keyword evidence="3" id="KW-0378">Hydrolase</keyword>
<evidence type="ECO:0000313" key="2">
    <source>
        <dbReference type="EMBL" id="GKG98794.1"/>
    </source>
</evidence>
<reference evidence="2" key="2">
    <citation type="submission" date="2022-01" db="EMBL/GenBank/DDBJ databases">
        <title>Novel bile acid biosynthetic pathways are enriched in the microbiome of centenarians.</title>
        <authorList>
            <person name="Sato Y."/>
            <person name="Atarashi K."/>
            <person name="Plichta R.D."/>
            <person name="Arai Y."/>
            <person name="Sasajima S."/>
            <person name="Kearney M.S."/>
            <person name="Suda W."/>
            <person name="Takeshita K."/>
            <person name="Sasaki T."/>
            <person name="Okamoto S."/>
            <person name="Skelly N.A."/>
            <person name="Okamura Y."/>
            <person name="Vlamakis H."/>
            <person name="Li Y."/>
            <person name="Tanoue T."/>
            <person name="Takei H."/>
            <person name="Nittono H."/>
            <person name="Narushima S."/>
            <person name="Irie J."/>
            <person name="Itoh H."/>
            <person name="Moriya K."/>
            <person name="Sugiura Y."/>
            <person name="Suematsu M."/>
            <person name="Moritoki N."/>
            <person name="Shibata S."/>
            <person name="Littman R.D."/>
            <person name="Fischbach A.M."/>
            <person name="Uwamino Y."/>
            <person name="Inoue T."/>
            <person name="Honda A."/>
            <person name="Hattori M."/>
            <person name="Murai T."/>
            <person name="Xavier J.R."/>
            <person name="Hirose N."/>
            <person name="Honda K."/>
        </authorList>
    </citation>
    <scope>NUCLEOTIDE SEQUENCE</scope>
    <source>
        <strain evidence="2">CE91-St55</strain>
    </source>
</reference>
<dbReference type="Proteomes" id="UP000434223">
    <property type="component" value="Unassembled WGS sequence"/>
</dbReference>
<name>A0A174X1E0_9FIRM</name>
<keyword evidence="3" id="KW-0645">Protease</keyword>
<sequence>MKSLLNRKWMLFMCLCMWVLVVRTLSGCSMSKDDGNKVRDMEFSVTAEADIPEELKQIIAEKQKTPFKLTYSDDQNLYIVVGYGKQDTGGYSIAVNELYLTENSIVLDTDLLGPEKGESGGTEPSFPFIVIRTELSELPVVFQ</sequence>
<dbReference type="EMBL" id="BQNJ01000001">
    <property type="protein sequence ID" value="GKG98794.1"/>
    <property type="molecule type" value="Genomic_DNA"/>
</dbReference>
<organism evidence="3 4">
    <name type="scientific">Hungatella hathewayi</name>
    <dbReference type="NCBI Taxonomy" id="154046"/>
    <lineage>
        <taxon>Bacteria</taxon>
        <taxon>Bacillati</taxon>
        <taxon>Bacillota</taxon>
        <taxon>Clostridia</taxon>
        <taxon>Lachnospirales</taxon>
        <taxon>Lachnospiraceae</taxon>
        <taxon>Hungatella</taxon>
    </lineage>
</organism>
<feature type="domain" description="PrcB C-terminal" evidence="1">
    <location>
        <begin position="77"/>
        <end position="134"/>
    </location>
</feature>
<dbReference type="InterPro" id="IPR025748">
    <property type="entry name" value="PrcB_C_dom"/>
</dbReference>
<evidence type="ECO:0000313" key="3">
    <source>
        <dbReference type="EMBL" id="MUB64733.1"/>
    </source>
</evidence>
<evidence type="ECO:0000313" key="4">
    <source>
        <dbReference type="Proteomes" id="UP000434223"/>
    </source>
</evidence>
<proteinExistence type="predicted"/>
<dbReference type="OrthoDB" id="422698at2"/>
<evidence type="ECO:0000259" key="1">
    <source>
        <dbReference type="Pfam" id="PF14343"/>
    </source>
</evidence>
<dbReference type="Pfam" id="PF14343">
    <property type="entry name" value="PrcB_C"/>
    <property type="match status" value="1"/>
</dbReference>
<dbReference type="GO" id="GO:0008233">
    <property type="term" value="F:peptidase activity"/>
    <property type="evidence" value="ECO:0007669"/>
    <property type="project" value="UniProtKB-KW"/>
</dbReference>
<accession>A0A174X1E0</accession>
<protein>
    <submittedName>
        <fullName evidence="3">Protease complex subunit PrcB family protein</fullName>
    </submittedName>
</protein>
<dbReference type="Proteomes" id="UP001055091">
    <property type="component" value="Unassembled WGS sequence"/>
</dbReference>
<gene>
    <name evidence="2" type="ORF">CE91St55_07760</name>
    <name evidence="3" type="ORF">GNE07_17000</name>
</gene>
<dbReference type="EMBL" id="WNME01000011">
    <property type="protein sequence ID" value="MUB64733.1"/>
    <property type="molecule type" value="Genomic_DNA"/>
</dbReference>
<comment type="caution">
    <text evidence="3">The sequence shown here is derived from an EMBL/GenBank/DDBJ whole genome shotgun (WGS) entry which is preliminary data.</text>
</comment>